<accession>A0AAD1DQP3</accession>
<dbReference type="AlphaFoldDB" id="A0AAD1DQP3"/>
<evidence type="ECO:0000313" key="2">
    <source>
        <dbReference type="Proteomes" id="UP000278288"/>
    </source>
</evidence>
<gene>
    <name evidence="1" type="ORF">EG343_13725</name>
</gene>
<reference evidence="1 2" key="1">
    <citation type="submission" date="2018-11" db="EMBL/GenBank/DDBJ databases">
        <title>Proposal to divide the Flavobacteriaceae and reorganize its genera based on Amino Acid Identity values calculated from whole genome sequences.</title>
        <authorList>
            <person name="Nicholson A.C."/>
            <person name="Gulvik C.A."/>
            <person name="Whitney A.M."/>
            <person name="Humrighouse B.W."/>
            <person name="Bell M."/>
            <person name="Holmes B."/>
            <person name="Steigerwalt A.G."/>
            <person name="Villarma A."/>
            <person name="Sheth M."/>
            <person name="Batra D."/>
            <person name="Pryor J."/>
            <person name="Bernardet J.-F."/>
            <person name="Hugo C."/>
            <person name="Kampfer P."/>
            <person name="Newman J."/>
            <person name="McQuiston J.R."/>
        </authorList>
    </citation>
    <scope>NUCLEOTIDE SEQUENCE [LARGE SCALE GENOMIC DNA]</scope>
    <source>
        <strain evidence="1 2">G0041</strain>
    </source>
</reference>
<evidence type="ECO:0000313" key="1">
    <source>
        <dbReference type="EMBL" id="AZA91607.1"/>
    </source>
</evidence>
<keyword evidence="2" id="KW-1185">Reference proteome</keyword>
<dbReference type="EMBL" id="CP033923">
    <property type="protein sequence ID" value="AZA91607.1"/>
    <property type="molecule type" value="Genomic_DNA"/>
</dbReference>
<dbReference type="Proteomes" id="UP000278288">
    <property type="component" value="Chromosome"/>
</dbReference>
<proteinExistence type="predicted"/>
<dbReference type="RefSeq" id="WP_123858348.1">
    <property type="nucleotide sequence ID" value="NZ_CP033923.1"/>
</dbReference>
<protein>
    <submittedName>
        <fullName evidence="1">Uncharacterized protein</fullName>
    </submittedName>
</protein>
<dbReference type="KEGG" id="cnk:EG343_13725"/>
<organism evidence="1 2">
    <name type="scientific">Chryseobacterium nakagawai</name>
    <dbReference type="NCBI Taxonomy" id="1241982"/>
    <lineage>
        <taxon>Bacteria</taxon>
        <taxon>Pseudomonadati</taxon>
        <taxon>Bacteroidota</taxon>
        <taxon>Flavobacteriia</taxon>
        <taxon>Flavobacteriales</taxon>
        <taxon>Weeksellaceae</taxon>
        <taxon>Chryseobacterium group</taxon>
        <taxon>Chryseobacterium</taxon>
    </lineage>
</organism>
<name>A0AAD1DQP3_CHRNA</name>
<sequence length="122" mass="14244">METIAQHQEQLQYAEVYISDMLALKNIFLQTQSTSKTASDFGIPFLLAKKKKEIVLFASLIINEKGEITFVVYDKKEITEIEKRSFSVRVENYFKRNTAPNFRNPKQLKSSIKSMMSWLELQ</sequence>